<feature type="coiled-coil region" evidence="1">
    <location>
        <begin position="155"/>
        <end position="228"/>
    </location>
</feature>
<dbReference type="EMBL" id="MCOG01000013">
    <property type="protein sequence ID" value="ORY80059.1"/>
    <property type="molecule type" value="Genomic_DNA"/>
</dbReference>
<name>A0A1Y2F871_9FUNG</name>
<keyword evidence="3" id="KW-1185">Reference proteome</keyword>
<comment type="caution">
    <text evidence="2">The sequence shown here is derived from an EMBL/GenBank/DDBJ whole genome shotgun (WGS) entry which is preliminary data.</text>
</comment>
<dbReference type="AlphaFoldDB" id="A0A1Y2F871"/>
<evidence type="ECO:0000256" key="1">
    <source>
        <dbReference type="SAM" id="Coils"/>
    </source>
</evidence>
<sequence length="232" mass="28183">MNFKFRFNKNSKFLSSPNMRKTKKEKEEISNNNNIDRSYYNFQVLKKINRNYVNDIHIPKYLYTNTCNTDNNSDISDQLYDQYENERAKELKNIILKMSNIITEECKNNEDDEEDEDSKYCKNSNDDISYYNSYMEMRKPNKSNSYQYEKKEKVLKQFNKDLLNLSSLLEKKKSQLKNRENRIKQQELKIKDVLVEFDRIVNDDKIWKKDLEDIRNDFQSSIDVLNRENKNY</sequence>
<organism evidence="2 3">
    <name type="scientific">Neocallimastix californiae</name>
    <dbReference type="NCBI Taxonomy" id="1754190"/>
    <lineage>
        <taxon>Eukaryota</taxon>
        <taxon>Fungi</taxon>
        <taxon>Fungi incertae sedis</taxon>
        <taxon>Chytridiomycota</taxon>
        <taxon>Chytridiomycota incertae sedis</taxon>
        <taxon>Neocallimastigomycetes</taxon>
        <taxon>Neocallimastigales</taxon>
        <taxon>Neocallimastigaceae</taxon>
        <taxon>Neocallimastix</taxon>
    </lineage>
</organism>
<dbReference type="OrthoDB" id="2155784at2759"/>
<accession>A0A1Y2F871</accession>
<proteinExistence type="predicted"/>
<dbReference type="STRING" id="1754190.A0A1Y2F871"/>
<keyword evidence="1" id="KW-0175">Coiled coil</keyword>
<evidence type="ECO:0000313" key="2">
    <source>
        <dbReference type="EMBL" id="ORY80059.1"/>
    </source>
</evidence>
<evidence type="ECO:0000313" key="3">
    <source>
        <dbReference type="Proteomes" id="UP000193920"/>
    </source>
</evidence>
<reference evidence="2 3" key="1">
    <citation type="submission" date="2016-08" db="EMBL/GenBank/DDBJ databases">
        <title>A Parts List for Fungal Cellulosomes Revealed by Comparative Genomics.</title>
        <authorList>
            <consortium name="DOE Joint Genome Institute"/>
            <person name="Haitjema C.H."/>
            <person name="Gilmore S.P."/>
            <person name="Henske J.K."/>
            <person name="Solomon K.V."/>
            <person name="De Groot R."/>
            <person name="Kuo A."/>
            <person name="Mondo S.J."/>
            <person name="Salamov A.A."/>
            <person name="Labutti K."/>
            <person name="Zhao Z."/>
            <person name="Chiniquy J."/>
            <person name="Barry K."/>
            <person name="Brewer H.M."/>
            <person name="Purvine S.O."/>
            <person name="Wright A.T."/>
            <person name="Boxma B."/>
            <person name="Van Alen T."/>
            <person name="Hackstein J.H."/>
            <person name="Baker S.E."/>
            <person name="Grigoriev I.V."/>
            <person name="O'Malley M.A."/>
        </authorList>
    </citation>
    <scope>NUCLEOTIDE SEQUENCE [LARGE SCALE GENOMIC DNA]</scope>
    <source>
        <strain evidence="2 3">G1</strain>
    </source>
</reference>
<protein>
    <submittedName>
        <fullName evidence="2">Uncharacterized protein</fullName>
    </submittedName>
</protein>
<dbReference type="Proteomes" id="UP000193920">
    <property type="component" value="Unassembled WGS sequence"/>
</dbReference>
<gene>
    <name evidence="2" type="ORF">LY90DRAFT_38453</name>
</gene>